<reference evidence="1 2" key="1">
    <citation type="journal article" date="2022" name="New Phytol.">
        <title>Ecological generalism drives hyperdiversity of secondary metabolite gene clusters in xylarialean endophytes.</title>
        <authorList>
            <person name="Franco M.E.E."/>
            <person name="Wisecaver J.H."/>
            <person name="Arnold A.E."/>
            <person name="Ju Y.M."/>
            <person name="Slot J.C."/>
            <person name="Ahrendt S."/>
            <person name="Moore L.P."/>
            <person name="Eastman K.E."/>
            <person name="Scott K."/>
            <person name="Konkel Z."/>
            <person name="Mondo S.J."/>
            <person name="Kuo A."/>
            <person name="Hayes R.D."/>
            <person name="Haridas S."/>
            <person name="Andreopoulos B."/>
            <person name="Riley R."/>
            <person name="LaButti K."/>
            <person name="Pangilinan J."/>
            <person name="Lipzen A."/>
            <person name="Amirebrahimi M."/>
            <person name="Yan J."/>
            <person name="Adam C."/>
            <person name="Keymanesh K."/>
            <person name="Ng V."/>
            <person name="Louie K."/>
            <person name="Northen T."/>
            <person name="Drula E."/>
            <person name="Henrissat B."/>
            <person name="Hsieh H.M."/>
            <person name="Youens-Clark K."/>
            <person name="Lutzoni F."/>
            <person name="Miadlikowska J."/>
            <person name="Eastwood D.C."/>
            <person name="Hamelin R.C."/>
            <person name="Grigoriev I.V."/>
            <person name="U'Ren J.M."/>
        </authorList>
    </citation>
    <scope>NUCLEOTIDE SEQUENCE [LARGE SCALE GENOMIC DNA]</scope>
    <source>
        <strain evidence="1 2">CBS 119005</strain>
    </source>
</reference>
<keyword evidence="2" id="KW-1185">Reference proteome</keyword>
<proteinExistence type="predicted"/>
<dbReference type="Proteomes" id="UP001497700">
    <property type="component" value="Unassembled WGS sequence"/>
</dbReference>
<protein>
    <submittedName>
        <fullName evidence="1">Uncharacterized protein</fullName>
    </submittedName>
</protein>
<evidence type="ECO:0000313" key="1">
    <source>
        <dbReference type="EMBL" id="KAI4868600.1"/>
    </source>
</evidence>
<evidence type="ECO:0000313" key="2">
    <source>
        <dbReference type="Proteomes" id="UP001497700"/>
    </source>
</evidence>
<accession>A0ACB9Z9Y4</accession>
<name>A0ACB9Z9Y4_9PEZI</name>
<comment type="caution">
    <text evidence="1">The sequence shown here is derived from an EMBL/GenBank/DDBJ whole genome shotgun (WGS) entry which is preliminary data.</text>
</comment>
<dbReference type="EMBL" id="MU393437">
    <property type="protein sequence ID" value="KAI4868600.1"/>
    <property type="molecule type" value="Genomic_DNA"/>
</dbReference>
<organism evidence="1 2">
    <name type="scientific">Hypoxylon rubiginosum</name>
    <dbReference type="NCBI Taxonomy" id="110542"/>
    <lineage>
        <taxon>Eukaryota</taxon>
        <taxon>Fungi</taxon>
        <taxon>Dikarya</taxon>
        <taxon>Ascomycota</taxon>
        <taxon>Pezizomycotina</taxon>
        <taxon>Sordariomycetes</taxon>
        <taxon>Xylariomycetidae</taxon>
        <taxon>Xylariales</taxon>
        <taxon>Hypoxylaceae</taxon>
        <taxon>Hypoxylon</taxon>
    </lineage>
</organism>
<gene>
    <name evidence="1" type="ORF">F4820DRAFT_114909</name>
</gene>
<sequence length="156" mass="16846">MVSFTTPMFALLALFASVTYSYTYVGCYAPPTDLEYNIRFIFQSVGYCRVRCSTLNQPVLGVTNGTDCLCGSAIPLPDSLVEDTLCNSPCAGYAAQMCGGRGFFSVYLIADLDNPEQPPNETSTQRVELVSTSIALPQASVDNKSSQLLLPDSNEL</sequence>